<feature type="compositionally biased region" description="Polar residues" evidence="1">
    <location>
        <begin position="124"/>
        <end position="135"/>
    </location>
</feature>
<reference evidence="2 3" key="1">
    <citation type="submission" date="2018-05" db="EMBL/GenBank/DDBJ databases">
        <title>Comparative genomics of bacterial root endophytes of switchgrass collected from native prairies over two seasons.</title>
        <authorList>
            <person name="Tang Y."/>
        </authorList>
    </citation>
    <scope>NUCLEOTIDE SEQUENCE [LARGE SCALE GENOMIC DNA]</scope>
    <source>
        <strain evidence="2 3">NFIX32</strain>
    </source>
</reference>
<evidence type="ECO:0000313" key="2">
    <source>
        <dbReference type="EMBL" id="PXX21914.1"/>
    </source>
</evidence>
<feature type="region of interest" description="Disordered" evidence="1">
    <location>
        <begin position="111"/>
        <end position="135"/>
    </location>
</feature>
<evidence type="ECO:0000313" key="3">
    <source>
        <dbReference type="Proteomes" id="UP000247755"/>
    </source>
</evidence>
<protein>
    <submittedName>
        <fullName evidence="2">Uncharacterized protein</fullName>
    </submittedName>
</protein>
<dbReference type="RefSeq" id="WP_143155820.1">
    <property type="nucleotide sequence ID" value="NZ_QJJY01000044.1"/>
</dbReference>
<dbReference type="EMBL" id="QJJY01000044">
    <property type="protein sequence ID" value="PXX21914.1"/>
    <property type="molecule type" value="Genomic_DNA"/>
</dbReference>
<dbReference type="AlphaFoldDB" id="A0A318HTU8"/>
<name>A0A318HTU8_BURPY</name>
<gene>
    <name evidence="2" type="ORF">NA66_10443</name>
</gene>
<dbReference type="Proteomes" id="UP000247755">
    <property type="component" value="Unassembled WGS sequence"/>
</dbReference>
<proteinExistence type="predicted"/>
<accession>A0A318HTU8</accession>
<comment type="caution">
    <text evidence="2">The sequence shown here is derived from an EMBL/GenBank/DDBJ whole genome shotgun (WGS) entry which is preliminary data.</text>
</comment>
<evidence type="ECO:0000256" key="1">
    <source>
        <dbReference type="SAM" id="MobiDB-lite"/>
    </source>
</evidence>
<organism evidence="2 3">
    <name type="scientific">Burkholderia pyrrocinia</name>
    <name type="common">Pseudomonas pyrrocinia</name>
    <dbReference type="NCBI Taxonomy" id="60550"/>
    <lineage>
        <taxon>Bacteria</taxon>
        <taxon>Pseudomonadati</taxon>
        <taxon>Pseudomonadota</taxon>
        <taxon>Betaproteobacteria</taxon>
        <taxon>Burkholderiales</taxon>
        <taxon>Burkholderiaceae</taxon>
        <taxon>Burkholderia</taxon>
        <taxon>Burkholderia cepacia complex</taxon>
    </lineage>
</organism>
<sequence>MPIDNPTNRGFQNTYTDPFIEKHIQGGDRPGTSRHRMQQDNTALGSTLMSRGGATQLARDYKSFKDTGASNSITKQENKNHLFSYSNPINLVNYDASGRKNNVKSNNIAFGTNPDGKIHHLDNQKSYSNKKFNDK</sequence>